<evidence type="ECO:0000256" key="1">
    <source>
        <dbReference type="ARBA" id="ARBA00004110"/>
    </source>
</evidence>
<dbReference type="SMART" id="SM01289">
    <property type="entry name" value="PYRIN"/>
    <property type="match status" value="1"/>
</dbReference>
<dbReference type="CDD" id="cd08330">
    <property type="entry name" value="CARD_ASC_NALP1"/>
    <property type="match status" value="1"/>
</dbReference>
<keyword evidence="6" id="KW-1271">Inflammasome</keyword>
<dbReference type="CDD" id="cd08321">
    <property type="entry name" value="Pyrin_ASC-like"/>
    <property type="match status" value="1"/>
</dbReference>
<comment type="subcellular location">
    <subcellularLocation>
        <location evidence="1">Inflammasome</location>
    </subcellularLocation>
</comment>
<accession>A0A2G9R3K7</accession>
<dbReference type="GO" id="GO:0061702">
    <property type="term" value="C:canonical inflammasome complex"/>
    <property type="evidence" value="ECO:0007669"/>
    <property type="project" value="UniProtKB-SubCell"/>
</dbReference>
<dbReference type="PANTHER" id="PTHR46985:SF2">
    <property type="entry name" value="APOPTOSIS-ASSOCIATED SPECK-LIKE PROTEIN CONTAINING A CARD"/>
    <property type="match status" value="1"/>
</dbReference>
<dbReference type="GO" id="GO:0045087">
    <property type="term" value="P:innate immune response"/>
    <property type="evidence" value="ECO:0007669"/>
    <property type="project" value="UniProtKB-KW"/>
</dbReference>
<sequence length="206" mass="23710">MVWTVRDALIKALEELGEKSFKKFRNKLNDWKTEAGFNKITRCKLEDADREDVVDLILRSYMTSYGPELTVDVLDNIDEKQVALVLREDLEKVEGFKWRTKPQVEPQSPSGASSSASKSQVVPFVDKHREALISRCVQVAPILDGLMSKGLIMDEDYDVIIAEKTSQDKMRKLYMFVRSWSASHKQTLYEILNEKNHPLVEDLEQS</sequence>
<dbReference type="Gene3D" id="1.10.533.10">
    <property type="entry name" value="Death Domain, Fas"/>
    <property type="match status" value="2"/>
</dbReference>
<evidence type="ECO:0000256" key="4">
    <source>
        <dbReference type="ARBA" id="ARBA00022859"/>
    </source>
</evidence>
<keyword evidence="3" id="KW-0399">Innate immunity</keyword>
<evidence type="ECO:0000259" key="8">
    <source>
        <dbReference type="PROSITE" id="PS50824"/>
    </source>
</evidence>
<keyword evidence="10" id="KW-1185">Reference proteome</keyword>
<reference evidence="10" key="1">
    <citation type="journal article" date="2017" name="Nat. Commun.">
        <title>The North American bullfrog draft genome provides insight into hormonal regulation of long noncoding RNA.</title>
        <authorList>
            <person name="Hammond S.A."/>
            <person name="Warren R.L."/>
            <person name="Vandervalk B.P."/>
            <person name="Kucuk E."/>
            <person name="Khan H."/>
            <person name="Gibb E.A."/>
            <person name="Pandoh P."/>
            <person name="Kirk H."/>
            <person name="Zhao Y."/>
            <person name="Jones M."/>
            <person name="Mungall A.J."/>
            <person name="Coope R."/>
            <person name="Pleasance S."/>
            <person name="Moore R.A."/>
            <person name="Holt R.A."/>
            <person name="Round J.M."/>
            <person name="Ohora S."/>
            <person name="Walle B.V."/>
            <person name="Veldhoen N."/>
            <person name="Helbing C.C."/>
            <person name="Birol I."/>
        </authorList>
    </citation>
    <scope>NUCLEOTIDE SEQUENCE [LARGE SCALE GENOMIC DNA]</scope>
</reference>
<dbReference type="InterPro" id="IPR033516">
    <property type="entry name" value="CARD8/ASC/NALP1_CARD"/>
</dbReference>
<evidence type="ECO:0000256" key="6">
    <source>
        <dbReference type="ARBA" id="ARBA00023233"/>
    </source>
</evidence>
<dbReference type="EMBL" id="KV944936">
    <property type="protein sequence ID" value="PIO22415.1"/>
    <property type="molecule type" value="Genomic_DNA"/>
</dbReference>
<dbReference type="InterPro" id="IPR001315">
    <property type="entry name" value="CARD"/>
</dbReference>
<evidence type="ECO:0008006" key="11">
    <source>
        <dbReference type="Google" id="ProtNLM"/>
    </source>
</evidence>
<evidence type="ECO:0000313" key="10">
    <source>
        <dbReference type="Proteomes" id="UP000228934"/>
    </source>
</evidence>
<dbReference type="PROSITE" id="PS50824">
    <property type="entry name" value="DAPIN"/>
    <property type="match status" value="1"/>
</dbReference>
<name>A0A2G9R3K7_AQUCT</name>
<keyword evidence="2" id="KW-0963">Cytoplasm</keyword>
<dbReference type="AlphaFoldDB" id="A0A2G9R3K7"/>
<evidence type="ECO:0000256" key="3">
    <source>
        <dbReference type="ARBA" id="ARBA00022588"/>
    </source>
</evidence>
<evidence type="ECO:0000259" key="7">
    <source>
        <dbReference type="PROSITE" id="PS50209"/>
    </source>
</evidence>
<dbReference type="SUPFAM" id="SSF47986">
    <property type="entry name" value="DEATH domain"/>
    <property type="match status" value="2"/>
</dbReference>
<dbReference type="FunFam" id="1.10.533.10:FF:000013">
    <property type="entry name" value="Apoptosis-associated speck-like protein containing a CARD"/>
    <property type="match status" value="1"/>
</dbReference>
<keyword evidence="5" id="KW-0395">Inflammatory response</keyword>
<dbReference type="Proteomes" id="UP000228934">
    <property type="component" value="Unassembled WGS sequence"/>
</dbReference>
<dbReference type="InterPro" id="IPR051249">
    <property type="entry name" value="NLRP_Inflammasome"/>
</dbReference>
<dbReference type="Pfam" id="PF02758">
    <property type="entry name" value="PYRIN"/>
    <property type="match status" value="1"/>
</dbReference>
<dbReference type="Pfam" id="PF00619">
    <property type="entry name" value="CARD"/>
    <property type="match status" value="1"/>
</dbReference>
<gene>
    <name evidence="9" type="ORF">AB205_0173370</name>
</gene>
<evidence type="ECO:0000256" key="2">
    <source>
        <dbReference type="ARBA" id="ARBA00022490"/>
    </source>
</evidence>
<dbReference type="GO" id="GO:0042981">
    <property type="term" value="P:regulation of apoptotic process"/>
    <property type="evidence" value="ECO:0007669"/>
    <property type="project" value="InterPro"/>
</dbReference>
<feature type="domain" description="CARD" evidence="7">
    <location>
        <begin position="117"/>
        <end position="206"/>
    </location>
</feature>
<dbReference type="PROSITE" id="PS50209">
    <property type="entry name" value="CARD"/>
    <property type="match status" value="1"/>
</dbReference>
<evidence type="ECO:0000313" key="9">
    <source>
        <dbReference type="EMBL" id="PIO22415.1"/>
    </source>
</evidence>
<feature type="domain" description="Pyrin" evidence="8">
    <location>
        <begin position="1"/>
        <end position="92"/>
    </location>
</feature>
<dbReference type="InterPro" id="IPR004020">
    <property type="entry name" value="DAPIN"/>
</dbReference>
<dbReference type="OrthoDB" id="10058437at2759"/>
<dbReference type="InterPro" id="IPR011029">
    <property type="entry name" value="DEATH-like_dom_sf"/>
</dbReference>
<proteinExistence type="predicted"/>
<evidence type="ECO:0000256" key="5">
    <source>
        <dbReference type="ARBA" id="ARBA00023198"/>
    </source>
</evidence>
<organism evidence="9 10">
    <name type="scientific">Aquarana catesbeiana</name>
    <name type="common">American bullfrog</name>
    <name type="synonym">Rana catesbeiana</name>
    <dbReference type="NCBI Taxonomy" id="8400"/>
    <lineage>
        <taxon>Eukaryota</taxon>
        <taxon>Metazoa</taxon>
        <taxon>Chordata</taxon>
        <taxon>Craniata</taxon>
        <taxon>Vertebrata</taxon>
        <taxon>Euteleostomi</taxon>
        <taxon>Amphibia</taxon>
        <taxon>Batrachia</taxon>
        <taxon>Anura</taxon>
        <taxon>Neobatrachia</taxon>
        <taxon>Ranoidea</taxon>
        <taxon>Ranidae</taxon>
        <taxon>Aquarana</taxon>
    </lineage>
</organism>
<keyword evidence="4" id="KW-0391">Immunity</keyword>
<dbReference type="GO" id="GO:0006954">
    <property type="term" value="P:inflammatory response"/>
    <property type="evidence" value="ECO:0007669"/>
    <property type="project" value="UniProtKB-KW"/>
</dbReference>
<protein>
    <recommendedName>
        <fullName evidence="11">Apoptosis-associated speck-like protein containing a CARD</fullName>
    </recommendedName>
</protein>
<dbReference type="PANTHER" id="PTHR46985">
    <property type="entry name" value="NACHT, LRR AND PYD DOMAINS-CONTAINING PROTEIN 1"/>
    <property type="match status" value="1"/>
</dbReference>